<evidence type="ECO:0000256" key="8">
    <source>
        <dbReference type="ARBA" id="ARBA00023273"/>
    </source>
</evidence>
<dbReference type="EMBL" id="CAUYUJ010016122">
    <property type="protein sequence ID" value="CAK0862065.1"/>
    <property type="molecule type" value="Genomic_DNA"/>
</dbReference>
<dbReference type="Proteomes" id="UP001189429">
    <property type="component" value="Unassembled WGS sequence"/>
</dbReference>
<feature type="region of interest" description="Disordered" evidence="9">
    <location>
        <begin position="240"/>
        <end position="286"/>
    </location>
</feature>
<feature type="region of interest" description="Disordered" evidence="9">
    <location>
        <begin position="1"/>
        <end position="27"/>
    </location>
</feature>
<keyword evidence="3" id="KW-0963">Cytoplasm</keyword>
<evidence type="ECO:0000256" key="7">
    <source>
        <dbReference type="ARBA" id="ARBA00023212"/>
    </source>
</evidence>
<comment type="similarity">
    <text evidence="2">Belongs to the flagellar radial spoke RSP3 family.</text>
</comment>
<reference evidence="10" key="1">
    <citation type="submission" date="2023-10" db="EMBL/GenBank/DDBJ databases">
        <authorList>
            <person name="Chen Y."/>
            <person name="Shah S."/>
            <person name="Dougan E. K."/>
            <person name="Thang M."/>
            <person name="Chan C."/>
        </authorList>
    </citation>
    <scope>NUCLEOTIDE SEQUENCE [LARGE SCALE GENOMIC DNA]</scope>
</reference>
<dbReference type="Pfam" id="PF06098">
    <property type="entry name" value="Radial_spoke_3"/>
    <property type="match status" value="1"/>
</dbReference>
<evidence type="ECO:0000256" key="1">
    <source>
        <dbReference type="ARBA" id="ARBA00004611"/>
    </source>
</evidence>
<dbReference type="PANTHER" id="PTHR21648:SF0">
    <property type="entry name" value="RADIAL SPOKE HEAD PROTEIN 3 HOMOLOG"/>
    <property type="match status" value="1"/>
</dbReference>
<evidence type="ECO:0000256" key="3">
    <source>
        <dbReference type="ARBA" id="ARBA00022490"/>
    </source>
</evidence>
<keyword evidence="7" id="KW-0206">Cytoskeleton</keyword>
<evidence type="ECO:0000256" key="6">
    <source>
        <dbReference type="ARBA" id="ARBA00023069"/>
    </source>
</evidence>
<feature type="non-terminal residue" evidence="10">
    <location>
        <position position="1"/>
    </location>
</feature>
<organism evidence="10 11">
    <name type="scientific">Prorocentrum cordatum</name>
    <dbReference type="NCBI Taxonomy" id="2364126"/>
    <lineage>
        <taxon>Eukaryota</taxon>
        <taxon>Sar</taxon>
        <taxon>Alveolata</taxon>
        <taxon>Dinophyceae</taxon>
        <taxon>Prorocentrales</taxon>
        <taxon>Prorocentraceae</taxon>
        <taxon>Prorocentrum</taxon>
    </lineage>
</organism>
<name>A0ABN9US68_9DINO</name>
<evidence type="ECO:0000313" key="10">
    <source>
        <dbReference type="EMBL" id="CAK0862065.1"/>
    </source>
</evidence>
<keyword evidence="5" id="KW-0282">Flagellum</keyword>
<keyword evidence="4" id="KW-0597">Phosphoprotein</keyword>
<feature type="compositionally biased region" description="Basic and acidic residues" evidence="9">
    <location>
        <begin position="1"/>
        <end position="15"/>
    </location>
</feature>
<evidence type="ECO:0000256" key="2">
    <source>
        <dbReference type="ARBA" id="ARBA00006737"/>
    </source>
</evidence>
<keyword evidence="11" id="KW-1185">Reference proteome</keyword>
<accession>A0ABN9US68</accession>
<keyword evidence="6" id="KW-0969">Cilium</keyword>
<comment type="subcellular location">
    <subcellularLocation>
        <location evidence="1">Cytoplasm</location>
        <location evidence="1">Cytoskeleton</location>
        <location evidence="1">Flagellum axoneme</location>
    </subcellularLocation>
</comment>
<protein>
    <submittedName>
        <fullName evidence="10">Uncharacterized protein</fullName>
    </submittedName>
</protein>
<keyword evidence="8" id="KW-0966">Cell projection</keyword>
<dbReference type="PANTHER" id="PTHR21648">
    <property type="entry name" value="FLAGELLAR RADIAL SPOKE PROTEIN 3"/>
    <property type="match status" value="1"/>
</dbReference>
<sequence>HEMAEMKHFKGEWHKRQQATMKDWHESVEAERERWKQKEAALEQKRAQKRREAQVLLKVQAMGAARAHLQALVPRAVSDLREVAFPDDKGMAITRLFLPELLGQVQEQVRARAAAESHAAKAAAAAVEAQRAARAAAVRAREGARRAEALRRFEEAQIRRGRIKISIDDGQGGSVLVGPVQISERDEVADIEARVHEWIQANQAELASRVPHGVLVQVAGEPAESAAALFDARAGQISMVARPEPPAEPQEEPRGRLGRLGRREHDQQEARDPPCAPDLIVAPASS</sequence>
<evidence type="ECO:0000256" key="4">
    <source>
        <dbReference type="ARBA" id="ARBA00022553"/>
    </source>
</evidence>
<gene>
    <name evidence="10" type="ORF">PCOR1329_LOCUS50576</name>
</gene>
<feature type="compositionally biased region" description="Basic and acidic residues" evidence="9">
    <location>
        <begin position="251"/>
        <end position="272"/>
    </location>
</feature>
<comment type="caution">
    <text evidence="10">The sequence shown here is derived from an EMBL/GenBank/DDBJ whole genome shotgun (WGS) entry which is preliminary data.</text>
</comment>
<proteinExistence type="inferred from homology"/>
<dbReference type="InterPro" id="IPR009290">
    <property type="entry name" value="Radial_spoke_3"/>
</dbReference>
<evidence type="ECO:0000256" key="9">
    <source>
        <dbReference type="SAM" id="MobiDB-lite"/>
    </source>
</evidence>
<evidence type="ECO:0000256" key="5">
    <source>
        <dbReference type="ARBA" id="ARBA00022846"/>
    </source>
</evidence>
<evidence type="ECO:0000313" key="11">
    <source>
        <dbReference type="Proteomes" id="UP001189429"/>
    </source>
</evidence>